<sequence length="42" mass="4402">MRVVIPKNNVGFVVSVCIPVADLLVTDGAFGCLRGTKGQVDI</sequence>
<reference evidence="2" key="1">
    <citation type="submission" date="2016-06" db="EMBL/GenBank/DDBJ databases">
        <authorList>
            <person name="Varghese N."/>
            <person name="Submissions Spin"/>
        </authorList>
    </citation>
    <scope>NUCLEOTIDE SEQUENCE [LARGE SCALE GENOMIC DNA]</scope>
    <source>
        <strain evidence="2">DSM 45431</strain>
    </source>
</reference>
<protein>
    <submittedName>
        <fullName evidence="1">Uncharacterized protein</fullName>
    </submittedName>
</protein>
<evidence type="ECO:0000313" key="1">
    <source>
        <dbReference type="EMBL" id="SCL22950.1"/>
    </source>
</evidence>
<organism evidence="1 2">
    <name type="scientific">Micromonospora rhizosphaerae</name>
    <dbReference type="NCBI Taxonomy" id="568872"/>
    <lineage>
        <taxon>Bacteria</taxon>
        <taxon>Bacillati</taxon>
        <taxon>Actinomycetota</taxon>
        <taxon>Actinomycetes</taxon>
        <taxon>Micromonosporales</taxon>
        <taxon>Micromonosporaceae</taxon>
        <taxon>Micromonospora</taxon>
    </lineage>
</organism>
<proteinExistence type="predicted"/>
<dbReference type="EMBL" id="FMHV01000002">
    <property type="protein sequence ID" value="SCL22950.1"/>
    <property type="molecule type" value="Genomic_DNA"/>
</dbReference>
<name>A0A1C6S0Y5_9ACTN</name>
<evidence type="ECO:0000313" key="2">
    <source>
        <dbReference type="Proteomes" id="UP000199413"/>
    </source>
</evidence>
<gene>
    <name evidence="1" type="ORF">GA0070624_2640</name>
</gene>
<dbReference type="Proteomes" id="UP000199413">
    <property type="component" value="Unassembled WGS sequence"/>
</dbReference>
<dbReference type="AlphaFoldDB" id="A0A1C6S0Y5"/>
<keyword evidence="2" id="KW-1185">Reference proteome</keyword>
<accession>A0A1C6S0Y5</accession>